<comment type="caution">
    <text evidence="1">The sequence shown here is derived from an EMBL/GenBank/DDBJ whole genome shotgun (WGS) entry which is preliminary data.</text>
</comment>
<keyword evidence="2" id="KW-1185">Reference proteome</keyword>
<evidence type="ECO:0000313" key="1">
    <source>
        <dbReference type="EMBL" id="GBF93707.1"/>
    </source>
</evidence>
<reference evidence="1 2" key="1">
    <citation type="journal article" date="2018" name="Sci. Rep.">
        <title>Raphidocelis subcapitata (=Pseudokirchneriella subcapitata) provides an insight into genome evolution and environmental adaptations in the Sphaeropleales.</title>
        <authorList>
            <person name="Suzuki S."/>
            <person name="Yamaguchi H."/>
            <person name="Nakajima N."/>
            <person name="Kawachi M."/>
        </authorList>
    </citation>
    <scope>NUCLEOTIDE SEQUENCE [LARGE SCALE GENOMIC DNA]</scope>
    <source>
        <strain evidence="1 2">NIES-35</strain>
    </source>
</reference>
<name>A0A2V0P970_9CHLO</name>
<protein>
    <submittedName>
        <fullName evidence="1">Uncharacterized protein</fullName>
    </submittedName>
</protein>
<accession>A0A2V0P970</accession>
<proteinExistence type="predicted"/>
<sequence>MAQATGFTYHSGGGSSHGWRRRLAANSGVELARGDCQPYVTENGDDIGIVAYTKFNGSNALSLVFDNRAALDASGWLMGQPLAPGIELNVCNNFCDSSVACDGEFCLPLLKGGQLGTCVPNGFQCRAVIRPGGVDLLEEPCATSPKVPDGHLDQGYNLAMNVAKPHLPSTCPGDDPTCYVYVKIWNGLAGWVPSGECGVQRGEAYLSCCDGERCTPSQGVDLAARLAAEAAASAAGAHLEVLRRRQAAAALNTLFLELELPDQLRRCSFGAAAGLDGLGADLLRGAFRWVEP</sequence>
<dbReference type="AlphaFoldDB" id="A0A2V0P970"/>
<dbReference type="InParanoid" id="A0A2V0P970"/>
<dbReference type="EMBL" id="BDRX01000043">
    <property type="protein sequence ID" value="GBF93707.1"/>
    <property type="molecule type" value="Genomic_DNA"/>
</dbReference>
<evidence type="ECO:0000313" key="2">
    <source>
        <dbReference type="Proteomes" id="UP000247498"/>
    </source>
</evidence>
<organism evidence="1 2">
    <name type="scientific">Raphidocelis subcapitata</name>
    <dbReference type="NCBI Taxonomy" id="307507"/>
    <lineage>
        <taxon>Eukaryota</taxon>
        <taxon>Viridiplantae</taxon>
        <taxon>Chlorophyta</taxon>
        <taxon>core chlorophytes</taxon>
        <taxon>Chlorophyceae</taxon>
        <taxon>CS clade</taxon>
        <taxon>Sphaeropleales</taxon>
        <taxon>Selenastraceae</taxon>
        <taxon>Raphidocelis</taxon>
    </lineage>
</organism>
<gene>
    <name evidence="1" type="ORF">Rsub_06810</name>
</gene>
<dbReference type="Proteomes" id="UP000247498">
    <property type="component" value="Unassembled WGS sequence"/>
</dbReference>